<dbReference type="EMBL" id="JARKHS020012987">
    <property type="protein sequence ID" value="KAK8776404.1"/>
    <property type="molecule type" value="Genomic_DNA"/>
</dbReference>
<reference evidence="2 3" key="1">
    <citation type="journal article" date="2023" name="Arcadia Sci">
        <title>De novo assembly of a long-read Amblyomma americanum tick genome.</title>
        <authorList>
            <person name="Chou S."/>
            <person name="Poskanzer K.E."/>
            <person name="Rollins M."/>
            <person name="Thuy-Boun P.S."/>
        </authorList>
    </citation>
    <scope>NUCLEOTIDE SEQUENCE [LARGE SCALE GENOMIC DNA]</scope>
    <source>
        <strain evidence="2">F_SG_1</strain>
        <tissue evidence="2">Salivary glands</tissue>
    </source>
</reference>
<gene>
    <name evidence="2" type="ORF">V5799_030251</name>
</gene>
<organism evidence="2 3">
    <name type="scientific">Amblyomma americanum</name>
    <name type="common">Lone star tick</name>
    <dbReference type="NCBI Taxonomy" id="6943"/>
    <lineage>
        <taxon>Eukaryota</taxon>
        <taxon>Metazoa</taxon>
        <taxon>Ecdysozoa</taxon>
        <taxon>Arthropoda</taxon>
        <taxon>Chelicerata</taxon>
        <taxon>Arachnida</taxon>
        <taxon>Acari</taxon>
        <taxon>Parasitiformes</taxon>
        <taxon>Ixodida</taxon>
        <taxon>Ixodoidea</taxon>
        <taxon>Ixodidae</taxon>
        <taxon>Amblyomminae</taxon>
        <taxon>Amblyomma</taxon>
    </lineage>
</organism>
<sequence length="227" mass="25120">MIFLLLYATPDNRRNTQMQLLPTFMMLQPPIQLCELNHLLPLNVEALEKNVFENQRSENSPCSDDGSGGEQRGEADGGLWDEEPGDVDGGLGDEEPGDVDEGLGNAEPGDVDGGLWDKEPDDSAERLRDEQPDNVPLRASFKIGANFLANFSTEKVPNLGTSEAGAIAMTMSFAIAHGLTWTVLGDLATLINNFAGMQVLPRRSYAFRKHWTSRQRDIVSYWYLCDE</sequence>
<proteinExistence type="predicted"/>
<evidence type="ECO:0000313" key="2">
    <source>
        <dbReference type="EMBL" id="KAK8776404.1"/>
    </source>
</evidence>
<feature type="compositionally biased region" description="Basic and acidic residues" evidence="1">
    <location>
        <begin position="115"/>
        <end position="131"/>
    </location>
</feature>
<evidence type="ECO:0000256" key="1">
    <source>
        <dbReference type="SAM" id="MobiDB-lite"/>
    </source>
</evidence>
<evidence type="ECO:0000313" key="3">
    <source>
        <dbReference type="Proteomes" id="UP001321473"/>
    </source>
</evidence>
<dbReference type="Proteomes" id="UP001321473">
    <property type="component" value="Unassembled WGS sequence"/>
</dbReference>
<accession>A0AAQ4ENP2</accession>
<protein>
    <submittedName>
        <fullName evidence="2">Uncharacterized protein</fullName>
    </submittedName>
</protein>
<name>A0AAQ4ENP2_AMBAM</name>
<feature type="region of interest" description="Disordered" evidence="1">
    <location>
        <begin position="54"/>
        <end position="135"/>
    </location>
</feature>
<keyword evidence="3" id="KW-1185">Reference proteome</keyword>
<dbReference type="AlphaFoldDB" id="A0AAQ4ENP2"/>
<comment type="caution">
    <text evidence="2">The sequence shown here is derived from an EMBL/GenBank/DDBJ whole genome shotgun (WGS) entry which is preliminary data.</text>
</comment>
<feature type="compositionally biased region" description="Acidic residues" evidence="1">
    <location>
        <begin position="79"/>
        <end position="101"/>
    </location>
</feature>